<evidence type="ECO:0000313" key="3">
    <source>
        <dbReference type="Proteomes" id="UP000322667"/>
    </source>
</evidence>
<feature type="non-terminal residue" evidence="2">
    <location>
        <position position="1"/>
    </location>
</feature>
<protein>
    <submittedName>
        <fullName evidence="2">Uncharacterized protein</fullName>
    </submittedName>
</protein>
<keyword evidence="3" id="KW-1185">Reference proteome</keyword>
<keyword evidence="1" id="KW-0472">Membrane</keyword>
<evidence type="ECO:0000256" key="1">
    <source>
        <dbReference type="SAM" id="Phobius"/>
    </source>
</evidence>
<dbReference type="Proteomes" id="UP000322667">
    <property type="component" value="Chromosome D08"/>
</dbReference>
<reference evidence="2 3" key="1">
    <citation type="submission" date="2019-07" db="EMBL/GenBank/DDBJ databases">
        <title>WGS assembly of Gossypium tomentosum.</title>
        <authorList>
            <person name="Chen Z.J."/>
            <person name="Sreedasyam A."/>
            <person name="Ando A."/>
            <person name="Song Q."/>
            <person name="De L."/>
            <person name="Hulse-Kemp A."/>
            <person name="Ding M."/>
            <person name="Ye W."/>
            <person name="Kirkbride R."/>
            <person name="Jenkins J."/>
            <person name="Plott C."/>
            <person name="Lovell J."/>
            <person name="Lin Y.-M."/>
            <person name="Vaughn R."/>
            <person name="Liu B."/>
            <person name="Li W."/>
            <person name="Simpson S."/>
            <person name="Scheffler B."/>
            <person name="Saski C."/>
            <person name="Grover C."/>
            <person name="Hu G."/>
            <person name="Conover J."/>
            <person name="Carlson J."/>
            <person name="Shu S."/>
            <person name="Boston L."/>
            <person name="Williams M."/>
            <person name="Peterson D."/>
            <person name="Mcgee K."/>
            <person name="Jones D."/>
            <person name="Wendel J."/>
            <person name="Stelly D."/>
            <person name="Grimwood J."/>
            <person name="Schmutz J."/>
        </authorList>
    </citation>
    <scope>NUCLEOTIDE SEQUENCE [LARGE SCALE GENOMIC DNA]</scope>
    <source>
        <strain evidence="2">7179.01</strain>
    </source>
</reference>
<dbReference type="EMBL" id="CM017630">
    <property type="protein sequence ID" value="TYH59223.1"/>
    <property type="molecule type" value="Genomic_DNA"/>
</dbReference>
<feature type="transmembrane region" description="Helical" evidence="1">
    <location>
        <begin position="34"/>
        <end position="53"/>
    </location>
</feature>
<name>A0A5D2JZY0_GOSTO</name>
<sequence>RIDYWPVTPIARNRHYAPSAPIRGILAARTLPRFILQAQGFISGIGSFAYVASPLLFSPLTALFLSERAPFNFPGFSIMCVGFASMIAFVQSLIIRAFPPISSERVSNLH</sequence>
<gene>
    <name evidence="2" type="ORF">ES332_D08G208900v1</name>
</gene>
<feature type="transmembrane region" description="Helical" evidence="1">
    <location>
        <begin position="73"/>
        <end position="95"/>
    </location>
</feature>
<keyword evidence="1" id="KW-1133">Transmembrane helix</keyword>
<proteinExistence type="predicted"/>
<dbReference type="AlphaFoldDB" id="A0A5D2JZY0"/>
<evidence type="ECO:0000313" key="2">
    <source>
        <dbReference type="EMBL" id="TYH59223.1"/>
    </source>
</evidence>
<keyword evidence="1" id="KW-0812">Transmembrane</keyword>
<accession>A0A5D2JZY0</accession>
<organism evidence="2 3">
    <name type="scientific">Gossypium tomentosum</name>
    <name type="common">Hawaiian cotton</name>
    <name type="synonym">Gossypium sandvicense</name>
    <dbReference type="NCBI Taxonomy" id="34277"/>
    <lineage>
        <taxon>Eukaryota</taxon>
        <taxon>Viridiplantae</taxon>
        <taxon>Streptophyta</taxon>
        <taxon>Embryophyta</taxon>
        <taxon>Tracheophyta</taxon>
        <taxon>Spermatophyta</taxon>
        <taxon>Magnoliopsida</taxon>
        <taxon>eudicotyledons</taxon>
        <taxon>Gunneridae</taxon>
        <taxon>Pentapetalae</taxon>
        <taxon>rosids</taxon>
        <taxon>malvids</taxon>
        <taxon>Malvales</taxon>
        <taxon>Malvaceae</taxon>
        <taxon>Malvoideae</taxon>
        <taxon>Gossypium</taxon>
    </lineage>
</organism>